<organism evidence="1 2">
    <name type="scientific">Actinidia rufa</name>
    <dbReference type="NCBI Taxonomy" id="165716"/>
    <lineage>
        <taxon>Eukaryota</taxon>
        <taxon>Viridiplantae</taxon>
        <taxon>Streptophyta</taxon>
        <taxon>Embryophyta</taxon>
        <taxon>Tracheophyta</taxon>
        <taxon>Spermatophyta</taxon>
        <taxon>Magnoliopsida</taxon>
        <taxon>eudicotyledons</taxon>
        <taxon>Gunneridae</taxon>
        <taxon>Pentapetalae</taxon>
        <taxon>asterids</taxon>
        <taxon>Ericales</taxon>
        <taxon>Actinidiaceae</taxon>
        <taxon>Actinidia</taxon>
    </lineage>
</organism>
<reference evidence="1 2" key="1">
    <citation type="submission" date="2019-07" db="EMBL/GenBank/DDBJ databases">
        <title>De Novo Assembly of kiwifruit Actinidia rufa.</title>
        <authorList>
            <person name="Sugita-Konishi S."/>
            <person name="Sato K."/>
            <person name="Mori E."/>
            <person name="Abe Y."/>
            <person name="Kisaki G."/>
            <person name="Hamano K."/>
            <person name="Suezawa K."/>
            <person name="Otani M."/>
            <person name="Fukuda T."/>
            <person name="Manabe T."/>
            <person name="Gomi K."/>
            <person name="Tabuchi M."/>
            <person name="Akimitsu K."/>
            <person name="Kataoka I."/>
        </authorList>
    </citation>
    <scope>NUCLEOTIDE SEQUENCE [LARGE SCALE GENOMIC DNA]</scope>
    <source>
        <strain evidence="2">cv. Fuchu</strain>
    </source>
</reference>
<sequence length="114" mass="12822">MLMDHDAFNIICSIVLMRSASKPLKRKSLPEQHFTCKYEIGVGGGGGGCASVHHFSQQLTICKMMLMDHDAFNIICSIVLMRSASKPLKRKSLPEQHFTCKYEIESTRKFVSTV</sequence>
<name>A0A7J0HCI0_9ERIC</name>
<proteinExistence type="predicted"/>
<dbReference type="EMBL" id="BJWL01000029">
    <property type="protein sequence ID" value="GFZ20840.1"/>
    <property type="molecule type" value="Genomic_DNA"/>
</dbReference>
<dbReference type="Proteomes" id="UP000585474">
    <property type="component" value="Unassembled WGS sequence"/>
</dbReference>
<protein>
    <submittedName>
        <fullName evidence="1">Uncharacterized protein</fullName>
    </submittedName>
</protein>
<keyword evidence="2" id="KW-1185">Reference proteome</keyword>
<evidence type="ECO:0000313" key="2">
    <source>
        <dbReference type="Proteomes" id="UP000585474"/>
    </source>
</evidence>
<accession>A0A7J0HCI0</accession>
<dbReference type="AlphaFoldDB" id="A0A7J0HCI0"/>
<comment type="caution">
    <text evidence="1">The sequence shown here is derived from an EMBL/GenBank/DDBJ whole genome shotgun (WGS) entry which is preliminary data.</text>
</comment>
<gene>
    <name evidence="1" type="ORF">Acr_29g0000020</name>
</gene>
<evidence type="ECO:0000313" key="1">
    <source>
        <dbReference type="EMBL" id="GFZ20840.1"/>
    </source>
</evidence>